<gene>
    <name evidence="6" type="ORF">HPS54_03420</name>
</gene>
<dbReference type="InterPro" id="IPR011009">
    <property type="entry name" value="Kinase-like_dom_sf"/>
</dbReference>
<dbReference type="PROSITE" id="PS00108">
    <property type="entry name" value="PROTEIN_KINASE_ST"/>
    <property type="match status" value="1"/>
</dbReference>
<keyword evidence="4" id="KW-0812">Transmembrane</keyword>
<protein>
    <submittedName>
        <fullName evidence="6">Serine/threonine protein kinase</fullName>
    </submittedName>
</protein>
<dbReference type="Proteomes" id="UP000820977">
    <property type="component" value="Unassembled WGS sequence"/>
</dbReference>
<evidence type="ECO:0000256" key="2">
    <source>
        <dbReference type="ARBA" id="ARBA00022840"/>
    </source>
</evidence>
<keyword evidence="6" id="KW-0808">Transferase</keyword>
<keyword evidence="7" id="KW-1185">Reference proteome</keyword>
<dbReference type="Gene3D" id="1.10.510.10">
    <property type="entry name" value="Transferase(Phosphotransferase) domain 1"/>
    <property type="match status" value="1"/>
</dbReference>
<keyword evidence="6" id="KW-0723">Serine/threonine-protein kinase</keyword>
<dbReference type="PROSITE" id="PS50011">
    <property type="entry name" value="PROTEIN_KINASE_DOM"/>
    <property type="match status" value="1"/>
</dbReference>
<keyword evidence="2 3" id="KW-0067">ATP-binding</keyword>
<dbReference type="RefSeq" id="WP_172344073.1">
    <property type="nucleotide sequence ID" value="NZ_CASYYZ010000063.1"/>
</dbReference>
<comment type="caution">
    <text evidence="6">The sequence shown here is derived from an EMBL/GenBank/DDBJ whole genome shotgun (WGS) entry which is preliminary data.</text>
</comment>
<dbReference type="InterPro" id="IPR050629">
    <property type="entry name" value="STE20/SPS1-PAK"/>
</dbReference>
<feature type="binding site" evidence="3">
    <location>
        <position position="54"/>
    </location>
    <ligand>
        <name>ATP</name>
        <dbReference type="ChEBI" id="CHEBI:30616"/>
    </ligand>
</feature>
<dbReference type="PANTHER" id="PTHR48012">
    <property type="entry name" value="STERILE20-LIKE KINASE, ISOFORM B-RELATED"/>
    <property type="match status" value="1"/>
</dbReference>
<dbReference type="InterPro" id="IPR017441">
    <property type="entry name" value="Protein_kinase_ATP_BS"/>
</dbReference>
<evidence type="ECO:0000256" key="4">
    <source>
        <dbReference type="SAM" id="Phobius"/>
    </source>
</evidence>
<name>A0ABX2B2E9_9BACT</name>
<dbReference type="SMART" id="SM00220">
    <property type="entry name" value="S_TKc"/>
    <property type="match status" value="1"/>
</dbReference>
<evidence type="ECO:0000313" key="7">
    <source>
        <dbReference type="Proteomes" id="UP000820977"/>
    </source>
</evidence>
<dbReference type="PROSITE" id="PS00107">
    <property type="entry name" value="PROTEIN_KINASE_ATP"/>
    <property type="match status" value="1"/>
</dbReference>
<proteinExistence type="predicted"/>
<organism evidence="6 7">
    <name type="scientific">Xylanibacter caecicola</name>
    <dbReference type="NCBI Taxonomy" id="2736294"/>
    <lineage>
        <taxon>Bacteria</taxon>
        <taxon>Pseudomonadati</taxon>
        <taxon>Bacteroidota</taxon>
        <taxon>Bacteroidia</taxon>
        <taxon>Bacteroidales</taxon>
        <taxon>Prevotellaceae</taxon>
        <taxon>Xylanibacter</taxon>
    </lineage>
</organism>
<dbReference type="EMBL" id="JABKKJ010000003">
    <property type="protein sequence ID" value="NPE24577.1"/>
    <property type="molecule type" value="Genomic_DNA"/>
</dbReference>
<keyword evidence="4" id="KW-1133">Transmembrane helix</keyword>
<reference evidence="6 7" key="1">
    <citation type="submission" date="2020-05" db="EMBL/GenBank/DDBJ databases">
        <title>Distinct polysaccharide utilization as determinants for interspecies competition between intestinal Prevotella spp.</title>
        <authorList>
            <person name="Galvez E.J.C."/>
            <person name="Iljazovic A."/>
            <person name="Strowig T."/>
        </authorList>
    </citation>
    <scope>NUCLEOTIDE SEQUENCE [LARGE SCALE GENOMIC DNA]</scope>
    <source>
        <strain evidence="6 7">PCHR</strain>
    </source>
</reference>
<dbReference type="InterPro" id="IPR008271">
    <property type="entry name" value="Ser/Thr_kinase_AS"/>
</dbReference>
<accession>A0ABX2B2E9</accession>
<evidence type="ECO:0000313" key="6">
    <source>
        <dbReference type="EMBL" id="NPE24577.1"/>
    </source>
</evidence>
<dbReference type="SUPFAM" id="SSF56112">
    <property type="entry name" value="Protein kinase-like (PK-like)"/>
    <property type="match status" value="1"/>
</dbReference>
<evidence type="ECO:0000259" key="5">
    <source>
        <dbReference type="PROSITE" id="PS50011"/>
    </source>
</evidence>
<feature type="transmembrane region" description="Helical" evidence="4">
    <location>
        <begin position="308"/>
        <end position="327"/>
    </location>
</feature>
<keyword evidence="6" id="KW-0418">Kinase</keyword>
<keyword evidence="4" id="KW-0472">Membrane</keyword>
<dbReference type="GO" id="GO:0004674">
    <property type="term" value="F:protein serine/threonine kinase activity"/>
    <property type="evidence" value="ECO:0007669"/>
    <property type="project" value="UniProtKB-KW"/>
</dbReference>
<evidence type="ECO:0000256" key="1">
    <source>
        <dbReference type="ARBA" id="ARBA00022741"/>
    </source>
</evidence>
<dbReference type="InterPro" id="IPR000719">
    <property type="entry name" value="Prot_kinase_dom"/>
</dbReference>
<feature type="domain" description="Protein kinase" evidence="5">
    <location>
        <begin position="25"/>
        <end position="287"/>
    </location>
</feature>
<evidence type="ECO:0000256" key="3">
    <source>
        <dbReference type="PROSITE-ProRule" id="PRU10141"/>
    </source>
</evidence>
<dbReference type="CDD" id="cd14014">
    <property type="entry name" value="STKc_PknB_like"/>
    <property type="match status" value="1"/>
</dbReference>
<dbReference type="Pfam" id="PF00069">
    <property type="entry name" value="Pkinase"/>
    <property type="match status" value="1"/>
</dbReference>
<sequence length="328" mass="36728">MQTVVKRQGDPLVYLFAQGQWYFYNPADKPIGSGAMGDVYRGYSCTTRRPIAVKRVKDAFANNPMIRERARQEASLSYRHPNLVEMLGCCEYAPDRGPVFILSNFVNGKNVDEYIKYFENSPLRVEKACCVIYSVLDALDYIHSKGVVHRDIKPSNIMVENDNNVRLMDLGIARMNLPGKHTVAGFIGTPDYAAPEQIKQGDEAGTGSKITAATDIYSLGITFYELLTGANPMASESEAECLRKQAKESLPNHPGIPKRLMRVIRKATEKDPAQRYSKATEFKQAVMEAMAPKPHWWENVSGGFSFDFLTVMSILLLIAVIVFIIMVI</sequence>
<keyword evidence="1 3" id="KW-0547">Nucleotide-binding</keyword>